<evidence type="ECO:0000256" key="10">
    <source>
        <dbReference type="ARBA" id="ARBA00031693"/>
    </source>
</evidence>
<evidence type="ECO:0000256" key="6">
    <source>
        <dbReference type="ARBA" id="ARBA00022723"/>
    </source>
</evidence>
<reference evidence="15" key="1">
    <citation type="journal article" date="2019" name="Int. J. Syst. Evol. Microbiol.">
        <title>The Global Catalogue of Microorganisms (GCM) 10K type strain sequencing project: providing services to taxonomists for standard genome sequencing and annotation.</title>
        <authorList>
            <consortium name="The Broad Institute Genomics Platform"/>
            <consortium name="The Broad Institute Genome Sequencing Center for Infectious Disease"/>
            <person name="Wu L."/>
            <person name="Ma J."/>
        </authorList>
    </citation>
    <scope>NUCLEOTIDE SEQUENCE [LARGE SCALE GENOMIC DNA]</scope>
    <source>
        <strain evidence="15">JCM 15572</strain>
    </source>
</reference>
<evidence type="ECO:0000256" key="5">
    <source>
        <dbReference type="ARBA" id="ARBA00022605"/>
    </source>
</evidence>
<gene>
    <name evidence="14" type="primary">serB_2</name>
    <name evidence="14" type="ORF">GCM10009804_34650</name>
</gene>
<keyword evidence="8" id="KW-0460">Magnesium</keyword>
<dbReference type="InterPro" id="IPR036412">
    <property type="entry name" value="HAD-like_sf"/>
</dbReference>
<dbReference type="InterPro" id="IPR004469">
    <property type="entry name" value="PSP"/>
</dbReference>
<evidence type="ECO:0000256" key="3">
    <source>
        <dbReference type="ARBA" id="ARBA00009184"/>
    </source>
</evidence>
<dbReference type="SFLD" id="SFLDS00003">
    <property type="entry name" value="Haloacid_Dehalogenase"/>
    <property type="match status" value="1"/>
</dbReference>
<keyword evidence="5" id="KW-0028">Amino-acid biosynthesis</keyword>
<dbReference type="NCBIfam" id="TIGR01488">
    <property type="entry name" value="HAD-SF-IB"/>
    <property type="match status" value="1"/>
</dbReference>
<name>A0ABN2DCP3_9ACTN</name>
<evidence type="ECO:0000256" key="13">
    <source>
        <dbReference type="SAM" id="MobiDB-lite"/>
    </source>
</evidence>
<dbReference type="Gene3D" id="3.40.50.1000">
    <property type="entry name" value="HAD superfamily/HAD-like"/>
    <property type="match status" value="1"/>
</dbReference>
<dbReference type="InterPro" id="IPR050582">
    <property type="entry name" value="HAD-like_SerB"/>
</dbReference>
<keyword evidence="7" id="KW-0378">Hydrolase</keyword>
<dbReference type="CDD" id="cd07500">
    <property type="entry name" value="HAD_PSP"/>
    <property type="match status" value="1"/>
</dbReference>
<organism evidence="14 15">
    <name type="scientific">Kribbella hippodromi</name>
    <dbReference type="NCBI Taxonomy" id="434347"/>
    <lineage>
        <taxon>Bacteria</taxon>
        <taxon>Bacillati</taxon>
        <taxon>Actinomycetota</taxon>
        <taxon>Actinomycetes</taxon>
        <taxon>Propionibacteriales</taxon>
        <taxon>Kribbellaceae</taxon>
        <taxon>Kribbella</taxon>
    </lineage>
</organism>
<evidence type="ECO:0000256" key="8">
    <source>
        <dbReference type="ARBA" id="ARBA00022842"/>
    </source>
</evidence>
<proteinExistence type="inferred from homology"/>
<evidence type="ECO:0000256" key="11">
    <source>
        <dbReference type="ARBA" id="ARBA00048138"/>
    </source>
</evidence>
<dbReference type="NCBIfam" id="TIGR00338">
    <property type="entry name" value="serB"/>
    <property type="match status" value="1"/>
</dbReference>
<dbReference type="InterPro" id="IPR023214">
    <property type="entry name" value="HAD_sf"/>
</dbReference>
<dbReference type="SFLD" id="SFLDG01137">
    <property type="entry name" value="C1.6.1:_Phosphoserine_Phosphat"/>
    <property type="match status" value="1"/>
</dbReference>
<evidence type="ECO:0000256" key="1">
    <source>
        <dbReference type="ARBA" id="ARBA00001946"/>
    </source>
</evidence>
<protein>
    <recommendedName>
        <fullName evidence="4">phosphoserine phosphatase</fullName>
        <ecNumber evidence="4">3.1.3.3</ecNumber>
    </recommendedName>
    <alternativeName>
        <fullName evidence="10">O-phosphoserine phosphohydrolase</fullName>
    </alternativeName>
</protein>
<evidence type="ECO:0000256" key="4">
    <source>
        <dbReference type="ARBA" id="ARBA00012640"/>
    </source>
</evidence>
<feature type="region of interest" description="Disordered" evidence="13">
    <location>
        <begin position="369"/>
        <end position="418"/>
    </location>
</feature>
<keyword evidence="6" id="KW-0479">Metal-binding</keyword>
<comment type="catalytic activity">
    <reaction evidence="12">
        <text>O-phospho-D-serine + H2O = D-serine + phosphate</text>
        <dbReference type="Rhea" id="RHEA:24873"/>
        <dbReference type="ChEBI" id="CHEBI:15377"/>
        <dbReference type="ChEBI" id="CHEBI:35247"/>
        <dbReference type="ChEBI" id="CHEBI:43474"/>
        <dbReference type="ChEBI" id="CHEBI:58680"/>
        <dbReference type="EC" id="3.1.3.3"/>
    </reaction>
</comment>
<evidence type="ECO:0000256" key="12">
    <source>
        <dbReference type="ARBA" id="ARBA00048523"/>
    </source>
</evidence>
<evidence type="ECO:0000256" key="7">
    <source>
        <dbReference type="ARBA" id="ARBA00022801"/>
    </source>
</evidence>
<comment type="caution">
    <text evidence="14">The sequence shown here is derived from an EMBL/GenBank/DDBJ whole genome shotgun (WGS) entry which is preliminary data.</text>
</comment>
<evidence type="ECO:0000313" key="15">
    <source>
        <dbReference type="Proteomes" id="UP001501705"/>
    </source>
</evidence>
<dbReference type="PANTHER" id="PTHR43344:SF2">
    <property type="entry name" value="PHOSPHOSERINE PHOSPHATASE"/>
    <property type="match status" value="1"/>
</dbReference>
<comment type="catalytic activity">
    <reaction evidence="11">
        <text>O-phospho-L-serine + H2O = L-serine + phosphate</text>
        <dbReference type="Rhea" id="RHEA:21208"/>
        <dbReference type="ChEBI" id="CHEBI:15377"/>
        <dbReference type="ChEBI" id="CHEBI:33384"/>
        <dbReference type="ChEBI" id="CHEBI:43474"/>
        <dbReference type="ChEBI" id="CHEBI:57524"/>
        <dbReference type="EC" id="3.1.3.3"/>
    </reaction>
</comment>
<keyword evidence="9" id="KW-0718">Serine biosynthesis</keyword>
<comment type="pathway">
    <text evidence="2">Amino-acid biosynthesis; L-serine biosynthesis; L-serine from 3-phospho-D-glycerate: step 3/3.</text>
</comment>
<evidence type="ECO:0000313" key="14">
    <source>
        <dbReference type="EMBL" id="GAA1574908.1"/>
    </source>
</evidence>
<evidence type="ECO:0000256" key="9">
    <source>
        <dbReference type="ARBA" id="ARBA00023299"/>
    </source>
</evidence>
<dbReference type="Pfam" id="PF12710">
    <property type="entry name" value="HAD"/>
    <property type="match status" value="1"/>
</dbReference>
<dbReference type="SUPFAM" id="SSF56784">
    <property type="entry name" value="HAD-like"/>
    <property type="match status" value="1"/>
</dbReference>
<sequence length="418" mass="43828">MTGPNLPMVPSTVVKALTDAGLTPAGINHMAVGDRLMFSLQVEEPAAGTAQGALDRLALGPEFTISVSDAAGTEQRPVERHRLTVFGDQLSSAGVAAITGQLAGSGGQFDRIQSLAANNAAYQLDVSGVDPATIRRIVRGLPELDGVDVAVQPGAPSGRHLIVLDVDQTFIQNEVIELLADEAGTVDRVKEVTARAMAGELDFEESLHERVALLEGLDEGAFDRVYDKIALTPGVPVMVMTAQEHGDQIGLISGGFTQITDRLAAEYGINAAYTAANTLEVVDGKLTGRVTGEVIDRAAKARKLREFAERANIPMDRTIAIGDGANDLDMIDAAAVGIAFHAKPIVRDAAPATITPRDMTPVLYVRGIPQHNHAPTTPTQTTPAPSSAAATASTTANTTAPAAARPPLRPADRTTHQR</sequence>
<comment type="similarity">
    <text evidence="3">Belongs to the HAD-like hydrolase superfamily. SerB family.</text>
</comment>
<dbReference type="EC" id="3.1.3.3" evidence="4"/>
<dbReference type="SFLD" id="SFLDG01136">
    <property type="entry name" value="C1.6:_Phosphoserine_Phosphatas"/>
    <property type="match status" value="1"/>
</dbReference>
<dbReference type="PANTHER" id="PTHR43344">
    <property type="entry name" value="PHOSPHOSERINE PHOSPHATASE"/>
    <property type="match status" value="1"/>
</dbReference>
<evidence type="ECO:0000256" key="2">
    <source>
        <dbReference type="ARBA" id="ARBA00005135"/>
    </source>
</evidence>
<accession>A0ABN2DCP3</accession>
<comment type="cofactor">
    <cofactor evidence="1">
        <name>Mg(2+)</name>
        <dbReference type="ChEBI" id="CHEBI:18420"/>
    </cofactor>
</comment>
<dbReference type="EMBL" id="BAAAPH010000010">
    <property type="protein sequence ID" value="GAA1574908.1"/>
    <property type="molecule type" value="Genomic_DNA"/>
</dbReference>
<dbReference type="Proteomes" id="UP001501705">
    <property type="component" value="Unassembled WGS sequence"/>
</dbReference>
<keyword evidence="15" id="KW-1185">Reference proteome</keyword>
<feature type="compositionally biased region" description="Low complexity" evidence="13">
    <location>
        <begin position="374"/>
        <end position="406"/>
    </location>
</feature>
<dbReference type="SFLD" id="SFLDF00029">
    <property type="entry name" value="phosphoserine_phosphatase"/>
    <property type="match status" value="1"/>
</dbReference>